<dbReference type="GO" id="GO:0097431">
    <property type="term" value="C:mitotic spindle pole"/>
    <property type="evidence" value="ECO:0007669"/>
    <property type="project" value="TreeGrafter"/>
</dbReference>
<evidence type="ECO:0000256" key="8">
    <source>
        <dbReference type="ARBA" id="ARBA00041958"/>
    </source>
</evidence>
<dbReference type="Gene3D" id="1.25.40.10">
    <property type="entry name" value="Tetratricopeptide repeat domain"/>
    <property type="match status" value="1"/>
</dbReference>
<dbReference type="AlphaFoldDB" id="A0A979FLL1"/>
<evidence type="ECO:0000256" key="1">
    <source>
        <dbReference type="ARBA" id="ARBA00004245"/>
    </source>
</evidence>
<dbReference type="OMA" id="CYEIANM"/>
<evidence type="ECO:0000313" key="9">
    <source>
        <dbReference type="Proteomes" id="UP000694843"/>
    </source>
</evidence>
<dbReference type="OrthoDB" id="69711at2759"/>
<evidence type="ECO:0000256" key="5">
    <source>
        <dbReference type="ARBA" id="ARBA00022803"/>
    </source>
</evidence>
<keyword evidence="9" id="KW-1185">Reference proteome</keyword>
<dbReference type="KEGG" id="hazt:125178257"/>
<dbReference type="SUPFAM" id="SSF48452">
    <property type="entry name" value="TPR-like"/>
    <property type="match status" value="1"/>
</dbReference>
<reference evidence="10" key="1">
    <citation type="submission" date="2025-08" db="UniProtKB">
        <authorList>
            <consortium name="RefSeq"/>
        </authorList>
    </citation>
    <scope>IDENTIFICATION</scope>
    <source>
        <tissue evidence="10">Whole organism</tissue>
    </source>
</reference>
<dbReference type="GO" id="GO:0008017">
    <property type="term" value="F:microtubule binding"/>
    <property type="evidence" value="ECO:0007669"/>
    <property type="project" value="TreeGrafter"/>
</dbReference>
<evidence type="ECO:0000256" key="3">
    <source>
        <dbReference type="ARBA" id="ARBA00022490"/>
    </source>
</evidence>
<keyword evidence="4" id="KW-0677">Repeat</keyword>
<dbReference type="GO" id="GO:0005876">
    <property type="term" value="C:spindle microtubule"/>
    <property type="evidence" value="ECO:0007669"/>
    <property type="project" value="TreeGrafter"/>
</dbReference>
<organism evidence="9 10">
    <name type="scientific">Hyalella azteca</name>
    <name type="common">Amphipod</name>
    <dbReference type="NCBI Taxonomy" id="294128"/>
    <lineage>
        <taxon>Eukaryota</taxon>
        <taxon>Metazoa</taxon>
        <taxon>Ecdysozoa</taxon>
        <taxon>Arthropoda</taxon>
        <taxon>Crustacea</taxon>
        <taxon>Multicrustacea</taxon>
        <taxon>Malacostraca</taxon>
        <taxon>Eumalacostraca</taxon>
        <taxon>Peracarida</taxon>
        <taxon>Amphipoda</taxon>
        <taxon>Senticaudata</taxon>
        <taxon>Talitrida</taxon>
        <taxon>Talitroidea</taxon>
        <taxon>Hyalellidae</taxon>
        <taxon>Hyalella</taxon>
    </lineage>
</organism>
<accession>A0A979FLL1</accession>
<protein>
    <recommendedName>
        <fullName evidence="7">Regulator of microtubule dynamics protein 1</fullName>
    </recommendedName>
    <alternativeName>
        <fullName evidence="8">Protein FAM82B</fullName>
    </alternativeName>
</protein>
<dbReference type="InterPro" id="IPR049039">
    <property type="entry name" value="RMD1-3_a_helical_rpt"/>
</dbReference>
<dbReference type="Proteomes" id="UP000694843">
    <property type="component" value="Unplaced"/>
</dbReference>
<proteinExistence type="predicted"/>
<dbReference type="GO" id="GO:0005739">
    <property type="term" value="C:mitochondrion"/>
    <property type="evidence" value="ECO:0007669"/>
    <property type="project" value="TreeGrafter"/>
</dbReference>
<dbReference type="PANTHER" id="PTHR16056">
    <property type="entry name" value="REGULATOR OF MICROTUBULE DYNAMICS PROTEIN"/>
    <property type="match status" value="1"/>
</dbReference>
<evidence type="ECO:0000313" key="10">
    <source>
        <dbReference type="RefSeq" id="XP_047737548.1"/>
    </source>
</evidence>
<dbReference type="PANTHER" id="PTHR16056:SF16">
    <property type="entry name" value="REGULATOR OF MICROTUBULE DYNAMICS PROTEIN 1"/>
    <property type="match status" value="1"/>
</dbReference>
<comment type="subunit">
    <text evidence="2">Interacts with microtubules.</text>
</comment>
<dbReference type="Pfam" id="PF21033">
    <property type="entry name" value="RMD1-3"/>
    <property type="match status" value="1"/>
</dbReference>
<name>A0A979FLL1_HYAAZ</name>
<keyword evidence="6" id="KW-0206">Cytoskeleton</keyword>
<dbReference type="InterPro" id="IPR011990">
    <property type="entry name" value="TPR-like_helical_dom_sf"/>
</dbReference>
<comment type="subcellular location">
    <subcellularLocation>
        <location evidence="1">Cytoplasm</location>
        <location evidence="1">Cytoskeleton</location>
    </subcellularLocation>
</comment>
<evidence type="ECO:0000256" key="6">
    <source>
        <dbReference type="ARBA" id="ARBA00023212"/>
    </source>
</evidence>
<keyword evidence="5" id="KW-0802">TPR repeat</keyword>
<evidence type="ECO:0000256" key="2">
    <source>
        <dbReference type="ARBA" id="ARBA00011375"/>
    </source>
</evidence>
<evidence type="ECO:0000256" key="7">
    <source>
        <dbReference type="ARBA" id="ARBA00039966"/>
    </source>
</evidence>
<dbReference type="RefSeq" id="XP_047737548.1">
    <property type="nucleotide sequence ID" value="XM_047881592.1"/>
</dbReference>
<dbReference type="GeneID" id="125178257"/>
<keyword evidence="3" id="KW-0963">Cytoplasm</keyword>
<evidence type="ECO:0000256" key="4">
    <source>
        <dbReference type="ARBA" id="ARBA00022737"/>
    </source>
</evidence>
<sequence length="102" mass="11624">MWHYNIAAIPWYQRKVAAVLFATPPTSTYQEALDVFLHAEEVAPSFYSQNLLMIGKCYAQLQDRQQAALYLQRALDLVKALPQPSRDDQNAAKEAEQLLKSL</sequence>
<gene>
    <name evidence="10" type="primary">LOC125178257</name>
</gene>